<keyword evidence="3" id="KW-1185">Reference proteome</keyword>
<dbReference type="STRING" id="1210086.GCA_001613105_04974"/>
<comment type="caution">
    <text evidence="2">The sequence shown here is derived from an EMBL/GenBank/DDBJ whole genome shotgun (WGS) entry which is preliminary data.</text>
</comment>
<evidence type="ECO:0000256" key="1">
    <source>
        <dbReference type="SAM" id="MobiDB-lite"/>
    </source>
</evidence>
<dbReference type="EMBL" id="QQBC01000011">
    <property type="protein sequence ID" value="RDI63234.1"/>
    <property type="molecule type" value="Genomic_DNA"/>
</dbReference>
<organism evidence="2 3">
    <name type="scientific">Nocardia pseudobrasiliensis</name>
    <dbReference type="NCBI Taxonomy" id="45979"/>
    <lineage>
        <taxon>Bacteria</taxon>
        <taxon>Bacillati</taxon>
        <taxon>Actinomycetota</taxon>
        <taxon>Actinomycetes</taxon>
        <taxon>Mycobacteriales</taxon>
        <taxon>Nocardiaceae</taxon>
        <taxon>Nocardia</taxon>
    </lineage>
</organism>
<dbReference type="Proteomes" id="UP000254869">
    <property type="component" value="Unassembled WGS sequence"/>
</dbReference>
<name>A0A370I1T6_9NOCA</name>
<accession>A0A370I1T6</accession>
<dbReference type="AlphaFoldDB" id="A0A370I1T6"/>
<sequence>MSKIIKIPVTPLDEWTTIQVPATAEFVGAEQAYLPGAPGGGPAKYKYTFWFVPDRTGPAPETSPARFAPGASRRRFLVAVVIRTPRPPGCPTPRRSSPRSISSGI</sequence>
<evidence type="ECO:0000313" key="2">
    <source>
        <dbReference type="EMBL" id="RDI63234.1"/>
    </source>
</evidence>
<proteinExistence type="predicted"/>
<reference evidence="2 3" key="1">
    <citation type="submission" date="2018-07" db="EMBL/GenBank/DDBJ databases">
        <title>Genomic Encyclopedia of Type Strains, Phase IV (KMG-IV): sequencing the most valuable type-strain genomes for metagenomic binning, comparative biology and taxonomic classification.</title>
        <authorList>
            <person name="Goeker M."/>
        </authorList>
    </citation>
    <scope>NUCLEOTIDE SEQUENCE [LARGE SCALE GENOMIC DNA]</scope>
    <source>
        <strain evidence="2 3">DSM 44290</strain>
    </source>
</reference>
<gene>
    <name evidence="2" type="ORF">DFR76_111253</name>
</gene>
<protein>
    <submittedName>
        <fullName evidence="2">Uncharacterized protein</fullName>
    </submittedName>
</protein>
<feature type="region of interest" description="Disordered" evidence="1">
    <location>
        <begin position="85"/>
        <end position="105"/>
    </location>
</feature>
<evidence type="ECO:0000313" key="3">
    <source>
        <dbReference type="Proteomes" id="UP000254869"/>
    </source>
</evidence>
<feature type="compositionally biased region" description="Low complexity" evidence="1">
    <location>
        <begin position="92"/>
        <end position="105"/>
    </location>
</feature>